<comment type="similarity">
    <text evidence="1">Belongs to the SorC transcriptional regulatory family.</text>
</comment>
<dbReference type="EMBL" id="JBHLWQ010000143">
    <property type="protein sequence ID" value="MFC0201635.1"/>
    <property type="molecule type" value="Genomic_DNA"/>
</dbReference>
<comment type="caution">
    <text evidence="6">The sequence shown here is derived from an EMBL/GenBank/DDBJ whole genome shotgun (WGS) entry which is preliminary data.</text>
</comment>
<dbReference type="InterPro" id="IPR037171">
    <property type="entry name" value="NagB/RpiA_transferase-like"/>
</dbReference>
<keyword evidence="3" id="KW-0238">DNA-binding</keyword>
<proteinExistence type="inferred from homology"/>
<evidence type="ECO:0000313" key="7">
    <source>
        <dbReference type="Proteomes" id="UP001589795"/>
    </source>
</evidence>
<evidence type="ECO:0000256" key="3">
    <source>
        <dbReference type="ARBA" id="ARBA00023125"/>
    </source>
</evidence>
<sequence length="319" mass="34415">MRDNPTDNLGGEYERARVAWYYFVGGLTQQEIASRMNMTRLRVNKIIGQVREDGAVKIEVALPLVECVELGEALAGQYELTEALVVPDVPDHLEQKRVIGEAAGAMAGALIEGRDLGVGIATGRTLSFAVRGLQTRPHVDSWVVGLTGGVTRSSGTNTFEVATSFARKMGVDCHYLTAPLYCASPQGRETLLLIDELTDVLARTEIADLGMTSCGSLAHDTTLTQIRVVKDHLEDVQKLGAVGELLGCFLDAQGRPIDHFLNDSIIALSPDKLKLKPMSILVSGGIDKVQIIRAILRAGYVNRLVTNEAVARALLAGPR</sequence>
<dbReference type="InterPro" id="IPR036388">
    <property type="entry name" value="WH-like_DNA-bd_sf"/>
</dbReference>
<dbReference type="InterPro" id="IPR051054">
    <property type="entry name" value="SorC_transcr_regulators"/>
</dbReference>
<evidence type="ECO:0000256" key="1">
    <source>
        <dbReference type="ARBA" id="ARBA00010466"/>
    </source>
</evidence>
<dbReference type="Proteomes" id="UP001589795">
    <property type="component" value="Unassembled WGS sequence"/>
</dbReference>
<evidence type="ECO:0000313" key="6">
    <source>
        <dbReference type="EMBL" id="MFC0201635.1"/>
    </source>
</evidence>
<protein>
    <submittedName>
        <fullName evidence="6">Sugar-binding transcriptional regulator</fullName>
    </submittedName>
</protein>
<accession>A0ABV6CP54</accession>
<reference evidence="6 7" key="1">
    <citation type="submission" date="2024-09" db="EMBL/GenBank/DDBJ databases">
        <authorList>
            <person name="Sun Q."/>
            <person name="Mori K."/>
        </authorList>
    </citation>
    <scope>NUCLEOTIDE SEQUENCE [LARGE SCALE GENOMIC DNA]</scope>
    <source>
        <strain evidence="6 7">CCM 7904</strain>
    </source>
</reference>
<dbReference type="PANTHER" id="PTHR34294:SF1">
    <property type="entry name" value="TRANSCRIPTIONAL REGULATOR LSRR"/>
    <property type="match status" value="1"/>
</dbReference>
<keyword evidence="2" id="KW-0805">Transcription regulation</keyword>
<evidence type="ECO:0000256" key="2">
    <source>
        <dbReference type="ARBA" id="ARBA00023015"/>
    </source>
</evidence>
<name>A0ABV6CP54_9RHOB</name>
<evidence type="ECO:0000259" key="5">
    <source>
        <dbReference type="Pfam" id="PF04198"/>
    </source>
</evidence>
<dbReference type="SUPFAM" id="SSF100950">
    <property type="entry name" value="NagB/RpiA/CoA transferase-like"/>
    <property type="match status" value="1"/>
</dbReference>
<gene>
    <name evidence="6" type="ORF">ACFFIZ_15330</name>
</gene>
<keyword evidence="4" id="KW-0804">Transcription</keyword>
<dbReference type="Gene3D" id="1.10.10.10">
    <property type="entry name" value="Winged helix-like DNA-binding domain superfamily/Winged helix DNA-binding domain"/>
    <property type="match status" value="1"/>
</dbReference>
<dbReference type="InterPro" id="IPR007324">
    <property type="entry name" value="Sugar-bd_dom_put"/>
</dbReference>
<organism evidence="6 7">
    <name type="scientific">Paracoccus rhizosphaerae</name>
    <dbReference type="NCBI Taxonomy" id="1133347"/>
    <lineage>
        <taxon>Bacteria</taxon>
        <taxon>Pseudomonadati</taxon>
        <taxon>Pseudomonadota</taxon>
        <taxon>Alphaproteobacteria</taxon>
        <taxon>Rhodobacterales</taxon>
        <taxon>Paracoccaceae</taxon>
        <taxon>Paracoccus</taxon>
    </lineage>
</organism>
<dbReference type="PANTHER" id="PTHR34294">
    <property type="entry name" value="TRANSCRIPTIONAL REGULATOR-RELATED"/>
    <property type="match status" value="1"/>
</dbReference>
<evidence type="ECO:0000256" key="4">
    <source>
        <dbReference type="ARBA" id="ARBA00023163"/>
    </source>
</evidence>
<dbReference type="Pfam" id="PF04198">
    <property type="entry name" value="Sugar-bind"/>
    <property type="match status" value="1"/>
</dbReference>
<dbReference type="Gene3D" id="3.40.50.1360">
    <property type="match status" value="1"/>
</dbReference>
<dbReference type="RefSeq" id="WP_265508372.1">
    <property type="nucleotide sequence ID" value="NZ_JAOTBE010000072.1"/>
</dbReference>
<keyword evidence="7" id="KW-1185">Reference proteome</keyword>
<feature type="domain" description="Sugar-binding" evidence="5">
    <location>
        <begin position="64"/>
        <end position="316"/>
    </location>
</feature>